<name>A0A9E7ZMW3_9HYPH</name>
<dbReference type="EMBL" id="CP102774">
    <property type="protein sequence ID" value="UZF88113.1"/>
    <property type="molecule type" value="Genomic_DNA"/>
</dbReference>
<accession>A0A9E7ZMW3</accession>
<evidence type="ECO:0000313" key="1">
    <source>
        <dbReference type="EMBL" id="UZF88113.1"/>
    </source>
</evidence>
<organism evidence="1">
    <name type="scientific">Bosea sp. NBC_00436</name>
    <dbReference type="NCBI Taxonomy" id="2969620"/>
    <lineage>
        <taxon>Bacteria</taxon>
        <taxon>Pseudomonadati</taxon>
        <taxon>Pseudomonadota</taxon>
        <taxon>Alphaproteobacteria</taxon>
        <taxon>Hyphomicrobiales</taxon>
        <taxon>Boseaceae</taxon>
        <taxon>Bosea</taxon>
    </lineage>
</organism>
<protein>
    <submittedName>
        <fullName evidence="1">Uncharacterized protein</fullName>
    </submittedName>
</protein>
<sequence length="103" mass="11154">MGTVHQIRPGVEVGMWCDAEDGRYITEATAELPSGTISVSLEVEAVSKNLWWWTIGEWDDLIDDDVIVRSGYAPSLAKARELAEAGAAAVLDDAVRYCATRAA</sequence>
<proteinExistence type="predicted"/>
<reference evidence="1" key="1">
    <citation type="submission" date="2022-08" db="EMBL/GenBank/DDBJ databases">
        <title>Complete Genome Sequences of 2 Bosea sp. soil isolates.</title>
        <authorList>
            <person name="Alvarez Arevalo M."/>
            <person name="Sterndorff E.B."/>
            <person name="Faurdal D."/>
            <person name="Joergensen T.S."/>
            <person name="Weber T."/>
        </authorList>
    </citation>
    <scope>NUCLEOTIDE SEQUENCE</scope>
    <source>
        <strain evidence="1">NBC_00436</strain>
    </source>
</reference>
<dbReference type="AlphaFoldDB" id="A0A9E7ZMW3"/>
<gene>
    <name evidence="1" type="ORF">NWE54_04810</name>
</gene>